<reference evidence="1 2" key="1">
    <citation type="submission" date="2020-08" db="EMBL/GenBank/DDBJ databases">
        <title>Cohnella phylogeny.</title>
        <authorList>
            <person name="Dunlap C."/>
        </authorList>
    </citation>
    <scope>NUCLEOTIDE SEQUENCE [LARGE SCALE GENOMIC DNA]</scope>
    <source>
        <strain evidence="1 2">DSM 103658</strain>
    </source>
</reference>
<proteinExistence type="predicted"/>
<dbReference type="Proteomes" id="UP000574133">
    <property type="component" value="Unassembled WGS sequence"/>
</dbReference>
<evidence type="ECO:0008006" key="3">
    <source>
        <dbReference type="Google" id="ProtNLM"/>
    </source>
</evidence>
<evidence type="ECO:0000313" key="1">
    <source>
        <dbReference type="EMBL" id="MBB6675961.1"/>
    </source>
</evidence>
<gene>
    <name evidence="1" type="ORF">H4Q31_01320</name>
</gene>
<organism evidence="1 2">
    <name type="scientific">Cohnella lubricantis</name>
    <dbReference type="NCBI Taxonomy" id="2163172"/>
    <lineage>
        <taxon>Bacteria</taxon>
        <taxon>Bacillati</taxon>
        <taxon>Bacillota</taxon>
        <taxon>Bacilli</taxon>
        <taxon>Bacillales</taxon>
        <taxon>Paenibacillaceae</taxon>
        <taxon>Cohnella</taxon>
    </lineage>
</organism>
<name>A0A841TBZ6_9BACL</name>
<protein>
    <recommendedName>
        <fullName evidence="3">XRE family transcriptional regulator</fullName>
    </recommendedName>
</protein>
<comment type="caution">
    <text evidence="1">The sequence shown here is derived from an EMBL/GenBank/DDBJ whole genome shotgun (WGS) entry which is preliminary data.</text>
</comment>
<dbReference type="RefSeq" id="WP_185177267.1">
    <property type="nucleotide sequence ID" value="NZ_CBCSEP010000012.1"/>
</dbReference>
<evidence type="ECO:0000313" key="2">
    <source>
        <dbReference type="Proteomes" id="UP000574133"/>
    </source>
</evidence>
<dbReference type="AlphaFoldDB" id="A0A841TBZ6"/>
<sequence>MSKPLIRLRVDAFIQATVERGLDNNTQIAAALGVSVTQVWRAMLPVTDPRHNSPGTAYIAGVLTVFGGPFERFFFVESSLQACNKKSHVKGGE</sequence>
<keyword evidence="2" id="KW-1185">Reference proteome</keyword>
<accession>A0A841TBZ6</accession>
<dbReference type="EMBL" id="JACJVN010000007">
    <property type="protein sequence ID" value="MBB6675961.1"/>
    <property type="molecule type" value="Genomic_DNA"/>
</dbReference>